<feature type="region of interest" description="Disordered" evidence="2">
    <location>
        <begin position="83"/>
        <end position="110"/>
    </location>
</feature>
<evidence type="ECO:0000256" key="1">
    <source>
        <dbReference type="ARBA" id="ARBA00023157"/>
    </source>
</evidence>
<feature type="domain" description="C-type lectin" evidence="3">
    <location>
        <begin position="6"/>
        <end position="66"/>
    </location>
</feature>
<dbReference type="PROSITE" id="PS00615">
    <property type="entry name" value="C_TYPE_LECTIN_1"/>
    <property type="match status" value="1"/>
</dbReference>
<gene>
    <name evidence="4" type="ORF">PMAYCL1PPCAC_20935</name>
</gene>
<sequence length="110" mass="11705">MGGVHIGLKYIDGKYIWSDGSEADYLNFAPGFPDLTFGDCLAMGTGLFPGQWMNIDCSTPLPYICTKAAASYAENVPPEGCTDHGEYYPGDEIGQKTRLGTPKTKGASGS</sequence>
<dbReference type="Gene3D" id="3.10.100.10">
    <property type="entry name" value="Mannose-Binding Protein A, subunit A"/>
    <property type="match status" value="1"/>
</dbReference>
<evidence type="ECO:0000256" key="2">
    <source>
        <dbReference type="SAM" id="MobiDB-lite"/>
    </source>
</evidence>
<dbReference type="Proteomes" id="UP001328107">
    <property type="component" value="Unassembled WGS sequence"/>
</dbReference>
<dbReference type="CDD" id="cd00037">
    <property type="entry name" value="CLECT"/>
    <property type="match status" value="1"/>
</dbReference>
<keyword evidence="1" id="KW-1015">Disulfide bond</keyword>
<name>A0AAN5CUW5_9BILA</name>
<dbReference type="AlphaFoldDB" id="A0AAN5CUW5"/>
<dbReference type="PANTHER" id="PTHR22991:SF40">
    <property type="entry name" value="PROTEIN CBG13490"/>
    <property type="match status" value="1"/>
</dbReference>
<evidence type="ECO:0000259" key="3">
    <source>
        <dbReference type="PROSITE" id="PS50041"/>
    </source>
</evidence>
<evidence type="ECO:0000313" key="4">
    <source>
        <dbReference type="EMBL" id="GMR50740.1"/>
    </source>
</evidence>
<protein>
    <recommendedName>
        <fullName evidence="3">C-type lectin domain-containing protein</fullName>
    </recommendedName>
</protein>
<dbReference type="PANTHER" id="PTHR22991">
    <property type="entry name" value="PROTEIN CBG13490"/>
    <property type="match status" value="1"/>
</dbReference>
<comment type="caution">
    <text evidence="4">The sequence shown here is derived from an EMBL/GenBank/DDBJ whole genome shotgun (WGS) entry which is preliminary data.</text>
</comment>
<evidence type="ECO:0000313" key="5">
    <source>
        <dbReference type="Proteomes" id="UP001328107"/>
    </source>
</evidence>
<dbReference type="SUPFAM" id="SSF56436">
    <property type="entry name" value="C-type lectin-like"/>
    <property type="match status" value="1"/>
</dbReference>
<dbReference type="InterPro" id="IPR018378">
    <property type="entry name" value="C-type_lectin_CS"/>
</dbReference>
<dbReference type="PROSITE" id="PS50041">
    <property type="entry name" value="C_TYPE_LECTIN_2"/>
    <property type="match status" value="1"/>
</dbReference>
<dbReference type="EMBL" id="BTRK01000004">
    <property type="protein sequence ID" value="GMR50740.1"/>
    <property type="molecule type" value="Genomic_DNA"/>
</dbReference>
<keyword evidence="5" id="KW-1185">Reference proteome</keyword>
<dbReference type="InterPro" id="IPR001304">
    <property type="entry name" value="C-type_lectin-like"/>
</dbReference>
<organism evidence="4 5">
    <name type="scientific">Pristionchus mayeri</name>
    <dbReference type="NCBI Taxonomy" id="1317129"/>
    <lineage>
        <taxon>Eukaryota</taxon>
        <taxon>Metazoa</taxon>
        <taxon>Ecdysozoa</taxon>
        <taxon>Nematoda</taxon>
        <taxon>Chromadorea</taxon>
        <taxon>Rhabditida</taxon>
        <taxon>Rhabditina</taxon>
        <taxon>Diplogasteromorpha</taxon>
        <taxon>Diplogasteroidea</taxon>
        <taxon>Neodiplogasteridae</taxon>
        <taxon>Pristionchus</taxon>
    </lineage>
</organism>
<accession>A0AAN5CUW5</accession>
<reference evidence="5" key="1">
    <citation type="submission" date="2022-10" db="EMBL/GenBank/DDBJ databases">
        <title>Genome assembly of Pristionchus species.</title>
        <authorList>
            <person name="Yoshida K."/>
            <person name="Sommer R.J."/>
        </authorList>
    </citation>
    <scope>NUCLEOTIDE SEQUENCE [LARGE SCALE GENOMIC DNA]</scope>
    <source>
        <strain evidence="5">RS5460</strain>
    </source>
</reference>
<dbReference type="InterPro" id="IPR016186">
    <property type="entry name" value="C-type_lectin-like/link_sf"/>
</dbReference>
<dbReference type="InterPro" id="IPR016187">
    <property type="entry name" value="CTDL_fold"/>
</dbReference>
<dbReference type="InterPro" id="IPR050976">
    <property type="entry name" value="Snaclec"/>
</dbReference>
<proteinExistence type="predicted"/>